<protein>
    <submittedName>
        <fullName evidence="2">Spheroidene monooxygenase</fullName>
    </submittedName>
</protein>
<organism evidence="2 3">
    <name type="scientific">Parafrankia soli</name>
    <dbReference type="NCBI Taxonomy" id="2599596"/>
    <lineage>
        <taxon>Bacteria</taxon>
        <taxon>Bacillati</taxon>
        <taxon>Actinomycetota</taxon>
        <taxon>Actinomycetes</taxon>
        <taxon>Frankiales</taxon>
        <taxon>Frankiaceae</taxon>
        <taxon>Parafrankia</taxon>
    </lineage>
</organism>
<proteinExistence type="predicted"/>
<dbReference type="Proteomes" id="UP000179769">
    <property type="component" value="Unassembled WGS sequence"/>
</dbReference>
<feature type="region of interest" description="Disordered" evidence="1">
    <location>
        <begin position="104"/>
        <end position="140"/>
    </location>
</feature>
<dbReference type="InterPro" id="IPR049574">
    <property type="entry name" value="CrtA-like"/>
</dbReference>
<keyword evidence="2" id="KW-0503">Monooxygenase</keyword>
<accession>A0A1S1Q474</accession>
<evidence type="ECO:0000256" key="1">
    <source>
        <dbReference type="SAM" id="MobiDB-lite"/>
    </source>
</evidence>
<dbReference type="GO" id="GO:0004497">
    <property type="term" value="F:monooxygenase activity"/>
    <property type="evidence" value="ECO:0007669"/>
    <property type="project" value="UniProtKB-KW"/>
</dbReference>
<reference evidence="3" key="1">
    <citation type="submission" date="2016-07" db="EMBL/GenBank/DDBJ databases">
        <title>Frankia sp. NRRL B-16219 Genome sequencing.</title>
        <authorList>
            <person name="Ghodhbane-Gtari F."/>
            <person name="Swanson E."/>
            <person name="Gueddou A."/>
            <person name="Louati M."/>
            <person name="Nouioui I."/>
            <person name="Hezbri K."/>
            <person name="Abebe-Akele F."/>
            <person name="Simpson S."/>
            <person name="Morris K."/>
            <person name="Thomas K."/>
            <person name="Gtari M."/>
            <person name="Tisa L.S."/>
        </authorList>
    </citation>
    <scope>NUCLEOTIDE SEQUENCE [LARGE SCALE GENOMIC DNA]</scope>
    <source>
        <strain evidence="3">NRRL B-16219</strain>
    </source>
</reference>
<dbReference type="CDD" id="cd21650">
    <property type="entry name" value="CrtA-like"/>
    <property type="match status" value="1"/>
</dbReference>
<name>A0A1S1Q474_9ACTN</name>
<keyword evidence="2" id="KW-0560">Oxidoreductase</keyword>
<evidence type="ECO:0000313" key="3">
    <source>
        <dbReference type="Proteomes" id="UP000179769"/>
    </source>
</evidence>
<keyword evidence="3" id="KW-1185">Reference proteome</keyword>
<dbReference type="OrthoDB" id="1122317at2"/>
<dbReference type="RefSeq" id="WP_071063833.1">
    <property type="nucleotide sequence ID" value="NZ_MAXA01000213.1"/>
</dbReference>
<evidence type="ECO:0000313" key="2">
    <source>
        <dbReference type="EMBL" id="OHV28369.1"/>
    </source>
</evidence>
<dbReference type="AlphaFoldDB" id="A0A1S1Q474"/>
<comment type="caution">
    <text evidence="2">The sequence shown here is derived from an EMBL/GenBank/DDBJ whole genome shotgun (WGS) entry which is preliminary data.</text>
</comment>
<feature type="compositionally biased region" description="Basic and acidic residues" evidence="1">
    <location>
        <begin position="121"/>
        <end position="134"/>
    </location>
</feature>
<sequence>MLVTVDFWHVPRRRAGHAAARMALDRPTLRRTSGLTFGKLLGTGSSHRFTPLDADPLRWALLAVWDTPSAARGFERSRTIRSWAGIADERWRVELRPVASRGRWSGRAPFGGRPGGPASHRRPDGEHRGKHGGEHGGGPVAAVTRARLAPRQAVAFWRAVPPVAAELRGAGGLLFAAGIGEAPIGLQGTFSLWRDVTALRAFAYQGPAHAAAVRRTPPAGWYAEELFARFVVLGSRGTIGGVNPLDIPPSAGKADHPLTTR</sequence>
<gene>
    <name evidence="2" type="ORF">BBK14_04330</name>
</gene>
<dbReference type="EMBL" id="MAXA01000213">
    <property type="protein sequence ID" value="OHV28369.1"/>
    <property type="molecule type" value="Genomic_DNA"/>
</dbReference>